<comment type="function">
    <text evidence="1 12">Exerts its effect at some terminal stage of cytochrome c oxidase synthesis, probably by being involved in the insertion of the copper B into subunit I.</text>
</comment>
<dbReference type="SUPFAM" id="SSF110111">
    <property type="entry name" value="Ctag/Cox11"/>
    <property type="match status" value="1"/>
</dbReference>
<gene>
    <name evidence="12" type="primary">ctaG</name>
    <name evidence="13" type="ORF">C8N44_10140</name>
</gene>
<sequence length="194" mass="21586">MALDRKTKTLASTIGVVAFMGAMAWASVPLYNLFCAVTGYGGETGRAESADAEILDRTIKVKFDASKERGMPWEFKPQQTEMTLRIGEEGLAFYEAYNPTDRVVAGSASYNVYPFDAGSYFIKIDCFCFTEQVLQPGERAIMPVSYFVDPGIVEDRDAKHTNHITLSYTFHEIDLPEDYQQAALSDKTDGETVN</sequence>
<evidence type="ECO:0000256" key="11">
    <source>
        <dbReference type="ARBA" id="ARBA00023136"/>
    </source>
</evidence>
<dbReference type="PANTHER" id="PTHR21320">
    <property type="entry name" value="CYTOCHROME C OXIDASE ASSEMBLY PROTEIN COX11-RELATED"/>
    <property type="match status" value="1"/>
</dbReference>
<dbReference type="NCBIfam" id="NF003465">
    <property type="entry name" value="PRK05089.1"/>
    <property type="match status" value="1"/>
</dbReference>
<dbReference type="PIRSF" id="PIRSF005413">
    <property type="entry name" value="COX11"/>
    <property type="match status" value="1"/>
</dbReference>
<evidence type="ECO:0000256" key="9">
    <source>
        <dbReference type="ARBA" id="ARBA00022989"/>
    </source>
</evidence>
<dbReference type="InterPro" id="IPR007533">
    <property type="entry name" value="Cyt_c_oxidase_assmbl_CtaG"/>
</dbReference>
<evidence type="ECO:0000313" key="14">
    <source>
        <dbReference type="Proteomes" id="UP000244069"/>
    </source>
</evidence>
<organism evidence="13 14">
    <name type="scientific">Allosediminivita pacifica</name>
    <dbReference type="NCBI Taxonomy" id="1267769"/>
    <lineage>
        <taxon>Bacteria</taxon>
        <taxon>Pseudomonadati</taxon>
        <taxon>Pseudomonadota</taxon>
        <taxon>Alphaproteobacteria</taxon>
        <taxon>Rhodobacterales</taxon>
        <taxon>Paracoccaceae</taxon>
        <taxon>Allosediminivita</taxon>
    </lineage>
</organism>
<keyword evidence="14" id="KW-1185">Reference proteome</keyword>
<dbReference type="GO" id="GO:0005886">
    <property type="term" value="C:plasma membrane"/>
    <property type="evidence" value="ECO:0007669"/>
    <property type="project" value="UniProtKB-SubCell"/>
</dbReference>
<keyword evidence="11 12" id="KW-0472">Membrane</keyword>
<dbReference type="EMBL" id="QBKN01000001">
    <property type="protein sequence ID" value="PTX52751.1"/>
    <property type="molecule type" value="Genomic_DNA"/>
</dbReference>
<evidence type="ECO:0000256" key="2">
    <source>
        <dbReference type="ARBA" id="ARBA00004382"/>
    </source>
</evidence>
<dbReference type="InterPro" id="IPR023471">
    <property type="entry name" value="CtaG/Cox11_dom_sf"/>
</dbReference>
<evidence type="ECO:0000313" key="13">
    <source>
        <dbReference type="EMBL" id="PTX52751.1"/>
    </source>
</evidence>
<evidence type="ECO:0000256" key="8">
    <source>
        <dbReference type="ARBA" id="ARBA00022968"/>
    </source>
</evidence>
<dbReference type="FunFam" id="2.60.370.10:FF:000001">
    <property type="entry name" value="COX11 cytochrome c oxidase assembly homolog"/>
    <property type="match status" value="1"/>
</dbReference>
<dbReference type="AlphaFoldDB" id="A0A2T6B9I9"/>
<evidence type="ECO:0000256" key="6">
    <source>
        <dbReference type="ARBA" id="ARBA00022519"/>
    </source>
</evidence>
<feature type="topological domain" description="Cytoplasmic" evidence="12">
    <location>
        <begin position="1"/>
        <end position="8"/>
    </location>
</feature>
<dbReference type="OrthoDB" id="9804841at2"/>
<dbReference type="RefSeq" id="WP_107974142.1">
    <property type="nucleotide sequence ID" value="NZ_BMEZ01000001.1"/>
</dbReference>
<accession>A0A2T6B9I9</accession>
<evidence type="ECO:0000256" key="7">
    <source>
        <dbReference type="ARBA" id="ARBA00022692"/>
    </source>
</evidence>
<dbReference type="PANTHER" id="PTHR21320:SF3">
    <property type="entry name" value="CYTOCHROME C OXIDASE ASSEMBLY PROTEIN COX11, MITOCHONDRIAL-RELATED"/>
    <property type="match status" value="1"/>
</dbReference>
<keyword evidence="5 12" id="KW-1003">Cell membrane</keyword>
<dbReference type="GO" id="GO:0008535">
    <property type="term" value="P:respiratory chain complex IV assembly"/>
    <property type="evidence" value="ECO:0007669"/>
    <property type="project" value="UniProtKB-UniRule"/>
</dbReference>
<evidence type="ECO:0000256" key="5">
    <source>
        <dbReference type="ARBA" id="ARBA00022475"/>
    </source>
</evidence>
<proteinExistence type="inferred from homology"/>
<keyword evidence="8 12" id="KW-0735">Signal-anchor</keyword>
<dbReference type="Pfam" id="PF04442">
    <property type="entry name" value="CtaG_Cox11"/>
    <property type="match status" value="1"/>
</dbReference>
<dbReference type="Proteomes" id="UP000244069">
    <property type="component" value="Unassembled WGS sequence"/>
</dbReference>
<evidence type="ECO:0000256" key="10">
    <source>
        <dbReference type="ARBA" id="ARBA00023008"/>
    </source>
</evidence>
<evidence type="ECO:0000256" key="12">
    <source>
        <dbReference type="HAMAP-Rule" id="MF_00155"/>
    </source>
</evidence>
<name>A0A2T6B9I9_9RHOB</name>
<keyword evidence="7 12" id="KW-0812">Transmembrane</keyword>
<dbReference type="HAMAP" id="MF_00155">
    <property type="entry name" value="CtaG"/>
    <property type="match status" value="1"/>
</dbReference>
<dbReference type="Gene3D" id="2.60.370.10">
    <property type="entry name" value="Ctag/Cox11"/>
    <property type="match status" value="1"/>
</dbReference>
<reference evidence="13 14" key="1">
    <citation type="submission" date="2018-04" db="EMBL/GenBank/DDBJ databases">
        <title>Genomic Encyclopedia of Archaeal and Bacterial Type Strains, Phase II (KMG-II): from individual species to whole genera.</title>
        <authorList>
            <person name="Goeker M."/>
        </authorList>
    </citation>
    <scope>NUCLEOTIDE SEQUENCE [LARGE SCALE GENOMIC DNA]</scope>
    <source>
        <strain evidence="13 14">DSM 29329</strain>
    </source>
</reference>
<evidence type="ECO:0000256" key="4">
    <source>
        <dbReference type="ARBA" id="ARBA00015384"/>
    </source>
</evidence>
<evidence type="ECO:0000256" key="3">
    <source>
        <dbReference type="ARBA" id="ARBA00009620"/>
    </source>
</evidence>
<dbReference type="GO" id="GO:0005507">
    <property type="term" value="F:copper ion binding"/>
    <property type="evidence" value="ECO:0007669"/>
    <property type="project" value="InterPro"/>
</dbReference>
<comment type="similarity">
    <text evidence="3 12">Belongs to the COX11/CtaG family.</text>
</comment>
<comment type="caution">
    <text evidence="13">The sequence shown here is derived from an EMBL/GenBank/DDBJ whole genome shotgun (WGS) entry which is preliminary data.</text>
</comment>
<keyword evidence="9 12" id="KW-1133">Transmembrane helix</keyword>
<comment type="subcellular location">
    <subcellularLocation>
        <location evidence="2 12">Cell inner membrane</location>
        <topology evidence="2 12">Single-pass type II membrane protein</topology>
        <orientation evidence="2 12">Periplasmic side</orientation>
    </subcellularLocation>
</comment>
<keyword evidence="10 12" id="KW-0186">Copper</keyword>
<evidence type="ECO:0000256" key="1">
    <source>
        <dbReference type="ARBA" id="ARBA00004007"/>
    </source>
</evidence>
<feature type="topological domain" description="Periplasmic" evidence="12">
    <location>
        <begin position="28"/>
        <end position="194"/>
    </location>
</feature>
<protein>
    <recommendedName>
        <fullName evidence="4 12">Cytochrome c oxidase assembly protein CtaG</fullName>
    </recommendedName>
</protein>
<keyword evidence="6 12" id="KW-0997">Cell inner membrane</keyword>